<dbReference type="Pfam" id="PF01266">
    <property type="entry name" value="DAO"/>
    <property type="match status" value="1"/>
</dbReference>
<dbReference type="SUPFAM" id="SSF51905">
    <property type="entry name" value="FAD/NAD(P)-binding domain"/>
    <property type="match status" value="1"/>
</dbReference>
<dbReference type="GO" id="GO:0008480">
    <property type="term" value="F:sarcosine dehydrogenase activity"/>
    <property type="evidence" value="ECO:0007669"/>
    <property type="project" value="TreeGrafter"/>
</dbReference>
<feature type="domain" description="FAD dependent oxidoreductase" evidence="2">
    <location>
        <begin position="487"/>
        <end position="842"/>
    </location>
</feature>
<dbReference type="Gene3D" id="3.30.1360.120">
    <property type="entry name" value="Probable tRNA modification gtpase trme, domain 1"/>
    <property type="match status" value="2"/>
</dbReference>
<reference evidence="6" key="1">
    <citation type="submission" date="2022-11" db="UniProtKB">
        <authorList>
            <consortium name="WormBaseParasite"/>
        </authorList>
    </citation>
    <scope>IDENTIFICATION</scope>
</reference>
<dbReference type="GO" id="GO:0005759">
    <property type="term" value="C:mitochondrial matrix"/>
    <property type="evidence" value="ECO:0007669"/>
    <property type="project" value="TreeGrafter"/>
</dbReference>
<dbReference type="Gene3D" id="3.30.9.10">
    <property type="entry name" value="D-Amino Acid Oxidase, subunit A, domain 2"/>
    <property type="match status" value="1"/>
</dbReference>
<evidence type="ECO:0000259" key="4">
    <source>
        <dbReference type="Pfam" id="PF16350"/>
    </source>
</evidence>
<accession>A0A915KXL9</accession>
<feature type="region of interest" description="Disordered" evidence="1">
    <location>
        <begin position="356"/>
        <end position="407"/>
    </location>
</feature>
<dbReference type="InterPro" id="IPR016024">
    <property type="entry name" value="ARM-type_fold"/>
</dbReference>
<dbReference type="AlphaFoldDB" id="A0A915KXL9"/>
<evidence type="ECO:0000259" key="2">
    <source>
        <dbReference type="Pfam" id="PF01266"/>
    </source>
</evidence>
<dbReference type="InterPro" id="IPR011989">
    <property type="entry name" value="ARM-like"/>
</dbReference>
<protein>
    <submittedName>
        <fullName evidence="6">Uncharacterized protein</fullName>
    </submittedName>
</protein>
<sequence>MYNKEYEPFLTTGQQLPEYRKQCEKIEQKLCKLIDNGIDQSLADALKKMLLEEPSKRPSPQLFTLIKFFNDRAVLCLRQLEDVEFMDPTTAVHYYSFQLKDALKVIPEELWFRRILPRLEVDLSIHQELTSVIIRPILYMLQNCSTNNVSNIERVFDNLFEDMQNQHKQVLITLLDNADILAGRCVNFVNKIFNLLMSALQHSCKNVRVGNVAVCSIMKISRSFDADRIRNDLVPQLLMLLSVQDQPDHIQCHVIKTLCILLSAINDRGIGQVLDELCRLLRKTSDQNIRIIIITIQLMVQFLSNEKLTTPEQSSMLGVRRDSISGNVMDGHLQVPHQRMQRRSLGNLFSDISLQSPCTTTASSSTTSTGRFLSVSERNVDQASKMSMGPPTRSMSQHHNQQRPSSPNLEYLSSLFSTCFNSQPSSPVLTSSSMAQRRHSMQVTNESGQQQQMMRKTSRPSSFTNLSHNIYIWRTFLSYSTLPREADIVIIGGGVIGCSTLYHLTKFGAKNCVLIEKSKIGSGTTWHSAALLWRLRKLSDVDIQLLDYMRLLNKEILPQEYGQDVGWLENGGLFIASNTDRLKEYKRLNALGRFFGVESQILTLHDVRSLYPLLNDKDILGALYSPGDGIIDQNAYCRAMVTQAKKNGAQVIEDCAAVKINSQGSNVTSIDTTIGAIKTQAIVNCAGVWSTKVARMVNLSIPLMAIKHSYIISQSIDGVSNMPNVRDHDSSIYLKTQGQCVVAGGYEPNPDFCDPVADDFSYSLYNFNWDTFASNMKNIINRLPILKNTPVKSEICGPESFTVDHEPLLGPSSQIHNFYFGCGFNSAGIMLSGGCGRELAHWILNNRPTLPMHDYDIARFSSRSIENRTWVKERCHEAYATNYDIVYPNTHSLAGRPLIKSMLYGKLLQKGCFFEEIAGRERPAWFSRDGSCQGIRPYDYLGFYGHEKHKDYSYRDTVRMGHTFDYPQYQNLINEEFWAAIKNCIIVDNSGIGVFYLSGSNAKKLIQWLICSDVRGDPGSTFYSLMLNQNGGVEFDVHITIIDRDFLNVKGLAKYPSYILTCDVRAVEAFERYVKSRLIDNVDFVNVTDQISVLILQAVDAGHWALEALNLENGGLLWNVDMNPEDTPLELGMGHLCDEWSLDFRGKFALEDQKKSGVEKKLIRLSIDGRGGYSPVSKRSIGQGFVKNGNLQLPYLRNSKFQVEVTGERIDATLL</sequence>
<dbReference type="Gene3D" id="1.25.10.10">
    <property type="entry name" value="Leucine-rich Repeat Variant"/>
    <property type="match status" value="1"/>
</dbReference>
<dbReference type="InterPro" id="IPR027266">
    <property type="entry name" value="TrmE/GcvT-like"/>
</dbReference>
<dbReference type="Pfam" id="PF16350">
    <property type="entry name" value="FAO_M"/>
    <property type="match status" value="1"/>
</dbReference>
<dbReference type="Proteomes" id="UP000887565">
    <property type="component" value="Unplaced"/>
</dbReference>
<dbReference type="Gene3D" id="3.50.50.60">
    <property type="entry name" value="FAD/NAD(P)-binding domain"/>
    <property type="match status" value="1"/>
</dbReference>
<dbReference type="SUPFAM" id="SSF54373">
    <property type="entry name" value="FAD-linked reductases, C-terminal domain"/>
    <property type="match status" value="1"/>
</dbReference>
<feature type="domain" description="GCVT N-terminal" evidence="3">
    <location>
        <begin position="903"/>
        <end position="1097"/>
    </location>
</feature>
<dbReference type="InterPro" id="IPR036188">
    <property type="entry name" value="FAD/NAD-bd_sf"/>
</dbReference>
<dbReference type="InterPro" id="IPR032503">
    <property type="entry name" value="FAO_M"/>
</dbReference>
<dbReference type="SUPFAM" id="SSF48371">
    <property type="entry name" value="ARM repeat"/>
    <property type="match status" value="1"/>
</dbReference>
<dbReference type="Pfam" id="PF01571">
    <property type="entry name" value="GCV_T"/>
    <property type="match status" value="1"/>
</dbReference>
<evidence type="ECO:0000313" key="5">
    <source>
        <dbReference type="Proteomes" id="UP000887565"/>
    </source>
</evidence>
<dbReference type="PANTHER" id="PTHR13847">
    <property type="entry name" value="SARCOSINE DEHYDROGENASE-RELATED"/>
    <property type="match status" value="1"/>
</dbReference>
<dbReference type="PANTHER" id="PTHR13847:SF200">
    <property type="entry name" value="SARCOSINE DEHYDROGENASE, MITOCHONDRIAL"/>
    <property type="match status" value="1"/>
</dbReference>
<evidence type="ECO:0000313" key="6">
    <source>
        <dbReference type="WBParaSite" id="nRc.2.0.1.t43551-RA"/>
    </source>
</evidence>
<name>A0A915KXL9_ROMCU</name>
<feature type="domain" description="FAD dependent oxidoreductase central" evidence="4">
    <location>
        <begin position="847"/>
        <end position="898"/>
    </location>
</feature>
<feature type="compositionally biased region" description="Polar residues" evidence="1">
    <location>
        <begin position="393"/>
        <end position="407"/>
    </location>
</feature>
<dbReference type="WBParaSite" id="nRc.2.0.1.t43551-RA">
    <property type="protein sequence ID" value="nRc.2.0.1.t43551-RA"/>
    <property type="gene ID" value="nRc.2.0.1.g43551"/>
</dbReference>
<dbReference type="SUPFAM" id="SSF103025">
    <property type="entry name" value="Folate-binding domain"/>
    <property type="match status" value="1"/>
</dbReference>
<keyword evidence="5" id="KW-1185">Reference proteome</keyword>
<dbReference type="InterPro" id="IPR006076">
    <property type="entry name" value="FAD-dep_OxRdtase"/>
</dbReference>
<feature type="compositionally biased region" description="Low complexity" evidence="1">
    <location>
        <begin position="359"/>
        <end position="369"/>
    </location>
</feature>
<dbReference type="GO" id="GO:1901053">
    <property type="term" value="P:sarcosine catabolic process"/>
    <property type="evidence" value="ECO:0007669"/>
    <property type="project" value="TreeGrafter"/>
</dbReference>
<evidence type="ECO:0000259" key="3">
    <source>
        <dbReference type="Pfam" id="PF01571"/>
    </source>
</evidence>
<dbReference type="InterPro" id="IPR006222">
    <property type="entry name" value="GCVT_N"/>
</dbReference>
<proteinExistence type="predicted"/>
<organism evidence="5 6">
    <name type="scientific">Romanomermis culicivorax</name>
    <name type="common">Nematode worm</name>
    <dbReference type="NCBI Taxonomy" id="13658"/>
    <lineage>
        <taxon>Eukaryota</taxon>
        <taxon>Metazoa</taxon>
        <taxon>Ecdysozoa</taxon>
        <taxon>Nematoda</taxon>
        <taxon>Enoplea</taxon>
        <taxon>Dorylaimia</taxon>
        <taxon>Mermithida</taxon>
        <taxon>Mermithoidea</taxon>
        <taxon>Mermithidae</taxon>
        <taxon>Romanomermis</taxon>
    </lineage>
</organism>
<evidence type="ECO:0000256" key="1">
    <source>
        <dbReference type="SAM" id="MobiDB-lite"/>
    </source>
</evidence>